<keyword evidence="5" id="KW-1185">Reference proteome</keyword>
<dbReference type="PANTHER" id="PTHR43072:SF23">
    <property type="entry name" value="UPF0039 PROTEIN C11D3.02C"/>
    <property type="match status" value="1"/>
</dbReference>
<feature type="domain" description="N-acetyltransferase" evidence="3">
    <location>
        <begin position="3"/>
        <end position="157"/>
    </location>
</feature>
<gene>
    <name evidence="4" type="ORF">EV214_11375</name>
</gene>
<dbReference type="CDD" id="cd04301">
    <property type="entry name" value="NAT_SF"/>
    <property type="match status" value="1"/>
</dbReference>
<dbReference type="Proteomes" id="UP000294919">
    <property type="component" value="Unassembled WGS sequence"/>
</dbReference>
<keyword evidence="2" id="KW-0012">Acyltransferase</keyword>
<reference evidence="4 5" key="1">
    <citation type="submission" date="2019-03" db="EMBL/GenBank/DDBJ databases">
        <title>Genomic Encyclopedia of Type Strains, Phase IV (KMG-IV): sequencing the most valuable type-strain genomes for metagenomic binning, comparative biology and taxonomic classification.</title>
        <authorList>
            <person name="Goeker M."/>
        </authorList>
    </citation>
    <scope>NUCLEOTIDE SEQUENCE [LARGE SCALE GENOMIC DNA]</scope>
    <source>
        <strain evidence="4 5">DSM 102940</strain>
    </source>
</reference>
<dbReference type="Pfam" id="PF00583">
    <property type="entry name" value="Acetyltransf_1"/>
    <property type="match status" value="1"/>
</dbReference>
<dbReference type="InterPro" id="IPR016181">
    <property type="entry name" value="Acyl_CoA_acyltransferase"/>
</dbReference>
<evidence type="ECO:0000256" key="2">
    <source>
        <dbReference type="ARBA" id="ARBA00023315"/>
    </source>
</evidence>
<protein>
    <submittedName>
        <fullName evidence="4">Phosphinothricin acetyltransferase</fullName>
    </submittedName>
</protein>
<evidence type="ECO:0000259" key="3">
    <source>
        <dbReference type="PROSITE" id="PS51186"/>
    </source>
</evidence>
<dbReference type="InterPro" id="IPR000182">
    <property type="entry name" value="GNAT_dom"/>
</dbReference>
<dbReference type="GO" id="GO:0016747">
    <property type="term" value="F:acyltransferase activity, transferring groups other than amino-acyl groups"/>
    <property type="evidence" value="ECO:0007669"/>
    <property type="project" value="InterPro"/>
</dbReference>
<dbReference type="Gene3D" id="3.40.630.30">
    <property type="match status" value="1"/>
</dbReference>
<sequence length="170" mass="19491">MEYSIDEMKKEDWIQVGSIYKEGIETGNATFQTEIPTWEDWDKGHISKCRLVARQENKILGWIALSPVSSRCVYSGVAEVSIYIKEQYRGNRIGENLLSKLIECSETNGFWTLQSGIFVENHASLALHKKCGFRVIGIREKFGKSNRGGWRDIVFLERRSKVVGIDQRSN</sequence>
<evidence type="ECO:0000313" key="5">
    <source>
        <dbReference type="Proteomes" id="UP000294919"/>
    </source>
</evidence>
<comment type="caution">
    <text evidence="4">The sequence shown here is derived from an EMBL/GenBank/DDBJ whole genome shotgun (WGS) entry which is preliminary data.</text>
</comment>
<name>A0A4R2KTM3_9FIRM</name>
<dbReference type="AlphaFoldDB" id="A0A4R2KTM3"/>
<evidence type="ECO:0000313" key="4">
    <source>
        <dbReference type="EMBL" id="TCO74429.1"/>
    </source>
</evidence>
<dbReference type="SUPFAM" id="SSF55729">
    <property type="entry name" value="Acyl-CoA N-acyltransferases (Nat)"/>
    <property type="match status" value="1"/>
</dbReference>
<organism evidence="4 5">
    <name type="scientific">Marinisporobacter balticus</name>
    <dbReference type="NCBI Taxonomy" id="2018667"/>
    <lineage>
        <taxon>Bacteria</taxon>
        <taxon>Bacillati</taxon>
        <taxon>Bacillota</taxon>
        <taxon>Clostridia</taxon>
        <taxon>Peptostreptococcales</taxon>
        <taxon>Thermotaleaceae</taxon>
        <taxon>Marinisporobacter</taxon>
    </lineage>
</organism>
<proteinExistence type="predicted"/>
<dbReference type="RefSeq" id="WP_132245561.1">
    <property type="nucleotide sequence ID" value="NZ_SLWV01000013.1"/>
</dbReference>
<dbReference type="PROSITE" id="PS51186">
    <property type="entry name" value="GNAT"/>
    <property type="match status" value="1"/>
</dbReference>
<keyword evidence="1 4" id="KW-0808">Transferase</keyword>
<evidence type="ECO:0000256" key="1">
    <source>
        <dbReference type="ARBA" id="ARBA00022679"/>
    </source>
</evidence>
<dbReference type="EMBL" id="SLWV01000013">
    <property type="protein sequence ID" value="TCO74429.1"/>
    <property type="molecule type" value="Genomic_DNA"/>
</dbReference>
<accession>A0A4R2KTM3</accession>
<dbReference type="PANTHER" id="PTHR43072">
    <property type="entry name" value="N-ACETYLTRANSFERASE"/>
    <property type="match status" value="1"/>
</dbReference>
<dbReference type="OrthoDB" id="9798006at2"/>